<protein>
    <submittedName>
        <fullName evidence="2">Uncharacterized protein</fullName>
    </submittedName>
</protein>
<dbReference type="GO" id="GO:0003677">
    <property type="term" value="F:DNA binding"/>
    <property type="evidence" value="ECO:0007669"/>
    <property type="project" value="UniProtKB-KW"/>
</dbReference>
<keyword evidence="1" id="KW-0238">DNA-binding</keyword>
<dbReference type="SUPFAM" id="SSF56349">
    <property type="entry name" value="DNA breaking-rejoining enzymes"/>
    <property type="match status" value="1"/>
</dbReference>
<dbReference type="EMBL" id="VSWD01000009">
    <property type="protein sequence ID" value="KAK3093926.1"/>
    <property type="molecule type" value="Genomic_DNA"/>
</dbReference>
<comment type="caution">
    <text evidence="2">The sequence shown here is derived from an EMBL/GenBank/DDBJ whole genome shotgun (WGS) entry which is preliminary data.</text>
</comment>
<proteinExistence type="predicted"/>
<dbReference type="InterPro" id="IPR052925">
    <property type="entry name" value="Phage_Integrase-like_Recomb"/>
</dbReference>
<evidence type="ECO:0000313" key="2">
    <source>
        <dbReference type="EMBL" id="KAK3093926.1"/>
    </source>
</evidence>
<accession>A0AA89C419</accession>
<keyword evidence="3" id="KW-1185">Reference proteome</keyword>
<dbReference type="PANTHER" id="PTHR34605">
    <property type="entry name" value="PHAGE_INTEGRASE DOMAIN-CONTAINING PROTEIN"/>
    <property type="match status" value="1"/>
</dbReference>
<dbReference type="Gene3D" id="1.10.150.130">
    <property type="match status" value="1"/>
</dbReference>
<gene>
    <name evidence="2" type="ORF">FSP39_021902</name>
</gene>
<dbReference type="PANTHER" id="PTHR34605:SF6">
    <property type="entry name" value="TYR RECOMBINASE DOMAIN-CONTAINING PROTEIN"/>
    <property type="match status" value="1"/>
</dbReference>
<evidence type="ECO:0000256" key="1">
    <source>
        <dbReference type="ARBA" id="ARBA00023125"/>
    </source>
</evidence>
<dbReference type="AlphaFoldDB" id="A0AA89C419"/>
<sequence>METHEDIKSYIHDEVEASHSALLGQLSTLISSKLERSEKNQRELSEMQMSRIQNDILSQNTYKFKRKSCEDQYQFNSSVLGKMKEAESGLDHGELSSAKQKLLEGMELMNNRQKLVKLADSSELGWKVVDEYVSNPLAEDSEDEKRMNRAFNAANRKVKAEKNKSPRGHNAHLIPMHALIDILTLNTDSLNLRQHVREEVAKTRHINDRLLNLSDSMACRLLNSKSDSTSQKYLYSYKKYEAFLRCNDIPLDSASPIHVALYITDLLDKGASYSVVCSVAYAIKWVCELKNLSNPCDNAFVKNLIESAKRSVHKPVNKKDPVSVDMLIQLCKIHQNSTDLLTIHKPLSYTSTRENILKALAPVAGDLKLGLHSLRSGGATAVANTGVSDRNWKRHGRWKSDSSKDGYVVDSLGSRLEVSQKLGL</sequence>
<reference evidence="2" key="1">
    <citation type="submission" date="2019-08" db="EMBL/GenBank/DDBJ databases">
        <title>The improved chromosome-level genome for the pearl oyster Pinctada fucata martensii using PacBio sequencing and Hi-C.</title>
        <authorList>
            <person name="Zheng Z."/>
        </authorList>
    </citation>
    <scope>NUCLEOTIDE SEQUENCE</scope>
    <source>
        <strain evidence="2">ZZ-2019</strain>
        <tissue evidence="2">Adductor muscle</tissue>
    </source>
</reference>
<evidence type="ECO:0000313" key="3">
    <source>
        <dbReference type="Proteomes" id="UP001186944"/>
    </source>
</evidence>
<organism evidence="2 3">
    <name type="scientific">Pinctada imbricata</name>
    <name type="common">Atlantic pearl-oyster</name>
    <name type="synonym">Pinctada martensii</name>
    <dbReference type="NCBI Taxonomy" id="66713"/>
    <lineage>
        <taxon>Eukaryota</taxon>
        <taxon>Metazoa</taxon>
        <taxon>Spiralia</taxon>
        <taxon>Lophotrochozoa</taxon>
        <taxon>Mollusca</taxon>
        <taxon>Bivalvia</taxon>
        <taxon>Autobranchia</taxon>
        <taxon>Pteriomorphia</taxon>
        <taxon>Pterioida</taxon>
        <taxon>Pterioidea</taxon>
        <taxon>Pteriidae</taxon>
        <taxon>Pinctada</taxon>
    </lineage>
</organism>
<name>A0AA89C419_PINIB</name>
<dbReference type="InterPro" id="IPR011010">
    <property type="entry name" value="DNA_brk_join_enz"/>
</dbReference>
<dbReference type="SUPFAM" id="SSF47823">
    <property type="entry name" value="lambda integrase-like, N-terminal domain"/>
    <property type="match status" value="1"/>
</dbReference>
<dbReference type="Proteomes" id="UP001186944">
    <property type="component" value="Unassembled WGS sequence"/>
</dbReference>
<dbReference type="InterPro" id="IPR010998">
    <property type="entry name" value="Integrase_recombinase_N"/>
</dbReference>